<dbReference type="Gene3D" id="2.60.40.10">
    <property type="entry name" value="Immunoglobulins"/>
    <property type="match status" value="3"/>
</dbReference>
<name>A0A7Z9DJ98_ENTHR</name>
<keyword evidence="1" id="KW-0812">Transmembrane</keyword>
<evidence type="ECO:0000259" key="2">
    <source>
        <dbReference type="Pfam" id="PF16403"/>
    </source>
</evidence>
<feature type="transmembrane region" description="Helical" evidence="1">
    <location>
        <begin position="21"/>
        <end position="40"/>
    </location>
</feature>
<sequence>MVKRSIVVDQLSKKNLGRIKYGLLFLFISGSITGITSIYLSHNQEKTVASKQKQVANIIDTKNLEKEEIPTHYFLEEDHDPAIAVMEQFDYFSSKTEGTELPLQQLEHEVAQLVVAFAKEKKKTEVTTLETSKERADSKQAPVYEAPPVSIEKEKNRESDQTTWQKPQISLASTYMVIEQYSKFEPADYFEILMGNDALPTVKHNFIDTSKLGEQKFTIRVTDSAGMFTDATIYFFVNSLPKINLKQTTMYQQIGVPVDLLAGVSAMDQEDEDLTAKIEVETNLDINKEGSYEVLYSVNDRHGAQAKTKAFIKIENDAPVIHIPEWIDHQINQELNIFDYVKAWDREDGDISLTKTNILETNFDSNKEGKYFFRIGNVQDRYGKYAEERRLLVQVTNEAPKIIQADLQVNVFSALKKEDYFAQLVVSDREDPLERLNIEIDEAAWNRIDTSKLRKYLLPLKVTDTNGKTTSGYGKITVINEPPRFIGIADKVLAIGEAFDPLAGIEVYDKEETLSLTDVEVTENVDVNKPGTYTVSLSISDSFERVHASYQVTIMNQQAIEKEKE</sequence>
<comment type="caution">
    <text evidence="3">The sequence shown here is derived from an EMBL/GenBank/DDBJ whole genome shotgun (WGS) entry which is preliminary data.</text>
</comment>
<organism evidence="3 4">
    <name type="scientific">Enterococcus hirae</name>
    <dbReference type="NCBI Taxonomy" id="1354"/>
    <lineage>
        <taxon>Bacteria</taxon>
        <taxon>Bacillati</taxon>
        <taxon>Bacillota</taxon>
        <taxon>Bacilli</taxon>
        <taxon>Lactobacillales</taxon>
        <taxon>Enterococcaceae</taxon>
        <taxon>Enterococcus</taxon>
    </lineage>
</organism>
<evidence type="ECO:0000313" key="3">
    <source>
        <dbReference type="EMBL" id="VTQ60035.1"/>
    </source>
</evidence>
<evidence type="ECO:0000256" key="1">
    <source>
        <dbReference type="SAM" id="Phobius"/>
    </source>
</evidence>
<evidence type="ECO:0000313" key="4">
    <source>
        <dbReference type="Proteomes" id="UP000352698"/>
    </source>
</evidence>
<feature type="domain" description="Pesticidal crystal protein Cry22Aa Ig-like" evidence="2">
    <location>
        <begin position="489"/>
        <end position="542"/>
    </location>
</feature>
<feature type="domain" description="Pesticidal crystal protein Cry22Aa Ig-like" evidence="2">
    <location>
        <begin position="262"/>
        <end position="308"/>
    </location>
</feature>
<dbReference type="InterPro" id="IPR013783">
    <property type="entry name" value="Ig-like_fold"/>
</dbReference>
<dbReference type="Pfam" id="PF16403">
    <property type="entry name" value="Bact_surface_Ig-like"/>
    <property type="match status" value="2"/>
</dbReference>
<dbReference type="InterPro" id="IPR032179">
    <property type="entry name" value="Cry22Aa_Ig-like"/>
</dbReference>
<accession>A0A7Z9DJ98</accession>
<dbReference type="Proteomes" id="UP000352698">
    <property type="component" value="Unassembled WGS sequence"/>
</dbReference>
<protein>
    <submittedName>
        <fullName evidence="3">Bacterial Ig-like domain (Group 3)</fullName>
    </submittedName>
</protein>
<dbReference type="AlphaFoldDB" id="A0A7Z9DJ98"/>
<gene>
    <name evidence="3" type="ORF">NCTC12204_00526</name>
</gene>
<keyword evidence="1" id="KW-0472">Membrane</keyword>
<proteinExistence type="predicted"/>
<dbReference type="RefSeq" id="WP_010738412.1">
    <property type="nucleotide sequence ID" value="NZ_CABEEP010000001.1"/>
</dbReference>
<keyword evidence="1" id="KW-1133">Transmembrane helix</keyword>
<reference evidence="3 4" key="1">
    <citation type="submission" date="2019-05" db="EMBL/GenBank/DDBJ databases">
        <authorList>
            <consortium name="Pathogen Informatics"/>
        </authorList>
    </citation>
    <scope>NUCLEOTIDE SEQUENCE [LARGE SCALE GENOMIC DNA]</scope>
    <source>
        <strain evidence="3 4">NCTC12204</strain>
    </source>
</reference>
<dbReference type="EMBL" id="CABEEP010000001">
    <property type="protein sequence ID" value="VTQ60035.1"/>
    <property type="molecule type" value="Genomic_DNA"/>
</dbReference>